<reference evidence="13" key="2">
    <citation type="submission" date="2025-08" db="UniProtKB">
        <authorList>
            <consortium name="Ensembl"/>
        </authorList>
    </citation>
    <scope>IDENTIFICATION</scope>
</reference>
<reference evidence="13" key="1">
    <citation type="submission" date="2015-11" db="EMBL/GenBank/DDBJ databases">
        <authorList>
            <consortium name="International Coturnix japonica Genome Analysis Consortium"/>
            <person name="Warren W."/>
            <person name="Burt D.W."/>
            <person name="Antin P.B."/>
            <person name="Lanford R."/>
            <person name="Gros J."/>
            <person name="Wilson R.K."/>
        </authorList>
    </citation>
    <scope>NUCLEOTIDE SEQUENCE [LARGE SCALE GENOMIC DNA]</scope>
</reference>
<dbReference type="GeneTree" id="ENSGT00510000046773"/>
<feature type="compositionally biased region" description="Polar residues" evidence="11">
    <location>
        <begin position="277"/>
        <end position="295"/>
    </location>
</feature>
<dbReference type="Pfam" id="PF15400">
    <property type="entry name" value="TEX33"/>
    <property type="match status" value="1"/>
</dbReference>
<keyword evidence="6" id="KW-0694">RNA-binding</keyword>
<evidence type="ECO:0000256" key="7">
    <source>
        <dbReference type="ARBA" id="ARBA00023128"/>
    </source>
</evidence>
<dbReference type="SMART" id="SM00450">
    <property type="entry name" value="RHOD"/>
    <property type="match status" value="1"/>
</dbReference>
<evidence type="ECO:0000256" key="5">
    <source>
        <dbReference type="ARBA" id="ARBA00022737"/>
    </source>
</evidence>
<dbReference type="PROSITE" id="PS00380">
    <property type="entry name" value="RHODANESE_1"/>
    <property type="match status" value="1"/>
</dbReference>
<dbReference type="GO" id="GO:0003723">
    <property type="term" value="F:RNA binding"/>
    <property type="evidence" value="ECO:0007669"/>
    <property type="project" value="UniProtKB-KW"/>
</dbReference>
<evidence type="ECO:0000256" key="2">
    <source>
        <dbReference type="ARBA" id="ARBA00011245"/>
    </source>
</evidence>
<dbReference type="Ensembl" id="ENSCJPT00005023361.1">
    <property type="protein sequence ID" value="ENSCJPP00005016650.1"/>
    <property type="gene ID" value="ENSCJPG00005013660.1"/>
</dbReference>
<protein>
    <recommendedName>
        <fullName evidence="8">Thiosulfate sulfurtransferase</fullName>
        <ecNumber evidence="3">2.8.1.1</ecNumber>
    </recommendedName>
    <alternativeName>
        <fullName evidence="9">Rhodanese</fullName>
    </alternativeName>
</protein>
<keyword evidence="4" id="KW-0808">Transferase</keyword>
<evidence type="ECO:0000256" key="4">
    <source>
        <dbReference type="ARBA" id="ARBA00022679"/>
    </source>
</evidence>
<keyword evidence="14" id="KW-1185">Reference proteome</keyword>
<dbReference type="AlphaFoldDB" id="A0A8C2TPC4"/>
<dbReference type="PANTHER" id="PTHR11364:SF6">
    <property type="entry name" value="THIOSULFATE SULFURTRANSFERASE"/>
    <property type="match status" value="1"/>
</dbReference>
<feature type="compositionally biased region" description="Basic and acidic residues" evidence="11">
    <location>
        <begin position="395"/>
        <end position="404"/>
    </location>
</feature>
<evidence type="ECO:0000256" key="1">
    <source>
        <dbReference type="ARBA" id="ARBA00004305"/>
    </source>
</evidence>
<dbReference type="PROSITE" id="PS50206">
    <property type="entry name" value="RHODANESE_3"/>
    <property type="match status" value="1"/>
</dbReference>
<dbReference type="SUPFAM" id="SSF52821">
    <property type="entry name" value="Rhodanese/Cell cycle control phosphatase"/>
    <property type="match status" value="1"/>
</dbReference>
<feature type="region of interest" description="Disordered" evidence="11">
    <location>
        <begin position="189"/>
        <end position="404"/>
    </location>
</feature>
<gene>
    <name evidence="13" type="primary">TST</name>
</gene>
<dbReference type="InterPro" id="IPR001307">
    <property type="entry name" value="Thiosulphate_STrfase_CS"/>
</dbReference>
<evidence type="ECO:0000256" key="9">
    <source>
        <dbReference type="ARBA" id="ARBA00041253"/>
    </source>
</evidence>
<dbReference type="GO" id="GO:0005759">
    <property type="term" value="C:mitochondrial matrix"/>
    <property type="evidence" value="ECO:0007669"/>
    <property type="project" value="UniProtKB-SubCell"/>
</dbReference>
<feature type="compositionally biased region" description="Polar residues" evidence="11">
    <location>
        <begin position="238"/>
        <end position="248"/>
    </location>
</feature>
<evidence type="ECO:0000256" key="6">
    <source>
        <dbReference type="ARBA" id="ARBA00022884"/>
    </source>
</evidence>
<proteinExistence type="predicted"/>
<dbReference type="GO" id="GO:0004792">
    <property type="term" value="F:thiosulfate-cyanide sulfurtransferase activity"/>
    <property type="evidence" value="ECO:0007669"/>
    <property type="project" value="UniProtKB-EC"/>
</dbReference>
<dbReference type="Proteomes" id="UP000694412">
    <property type="component" value="Chromosome 1"/>
</dbReference>
<dbReference type="InterPro" id="IPR045078">
    <property type="entry name" value="TST/MPST-like"/>
</dbReference>
<dbReference type="EC" id="2.8.1.1" evidence="3"/>
<evidence type="ECO:0000313" key="14">
    <source>
        <dbReference type="Proteomes" id="UP000694412"/>
    </source>
</evidence>
<dbReference type="PANTHER" id="PTHR11364">
    <property type="entry name" value="THIOSULFATE SULFERTANSFERASE"/>
    <property type="match status" value="1"/>
</dbReference>
<evidence type="ECO:0000313" key="13">
    <source>
        <dbReference type="Ensembl" id="ENSCJPP00005016650.1"/>
    </source>
</evidence>
<evidence type="ECO:0000256" key="8">
    <source>
        <dbReference type="ARBA" id="ARBA00040014"/>
    </source>
</evidence>
<evidence type="ECO:0000256" key="10">
    <source>
        <dbReference type="ARBA" id="ARBA00047549"/>
    </source>
</evidence>
<dbReference type="InterPro" id="IPR036873">
    <property type="entry name" value="Rhodanese-like_dom_sf"/>
</dbReference>
<dbReference type="InterPro" id="IPR001763">
    <property type="entry name" value="Rhodanese-like_dom"/>
</dbReference>
<dbReference type="FunFam" id="3.40.250.10:FF:000008">
    <property type="entry name" value="Sulfurtransferase"/>
    <property type="match status" value="1"/>
</dbReference>
<feature type="compositionally biased region" description="Basic and acidic residues" evidence="11">
    <location>
        <begin position="378"/>
        <end position="387"/>
    </location>
</feature>
<dbReference type="Pfam" id="PF00581">
    <property type="entry name" value="Rhodanese"/>
    <property type="match status" value="1"/>
</dbReference>
<dbReference type="InterPro" id="IPR029234">
    <property type="entry name" value="CIMIP4"/>
</dbReference>
<evidence type="ECO:0000256" key="3">
    <source>
        <dbReference type="ARBA" id="ARBA00012245"/>
    </source>
</evidence>
<keyword evidence="5" id="KW-0677">Repeat</keyword>
<keyword evidence="7" id="KW-0496">Mitochondrion</keyword>
<evidence type="ECO:0000256" key="11">
    <source>
        <dbReference type="SAM" id="MobiDB-lite"/>
    </source>
</evidence>
<feature type="compositionally biased region" description="Basic residues" evidence="11">
    <location>
        <begin position="296"/>
        <end position="308"/>
    </location>
</feature>
<reference evidence="13" key="3">
    <citation type="submission" date="2025-09" db="UniProtKB">
        <authorList>
            <consortium name="Ensembl"/>
        </authorList>
    </citation>
    <scope>IDENTIFICATION</scope>
</reference>
<accession>A0A8C2TPC4</accession>
<comment type="catalytic activity">
    <reaction evidence="10">
        <text>thiosulfate + hydrogen cyanide = thiocyanate + sulfite + 2 H(+)</text>
        <dbReference type="Rhea" id="RHEA:16881"/>
        <dbReference type="ChEBI" id="CHEBI:15378"/>
        <dbReference type="ChEBI" id="CHEBI:17359"/>
        <dbReference type="ChEBI" id="CHEBI:18022"/>
        <dbReference type="ChEBI" id="CHEBI:18407"/>
        <dbReference type="ChEBI" id="CHEBI:33542"/>
        <dbReference type="EC" id="2.8.1.1"/>
    </reaction>
</comment>
<evidence type="ECO:0000259" key="12">
    <source>
        <dbReference type="PROSITE" id="PS50206"/>
    </source>
</evidence>
<sequence>MAAQALGRALVSAKWLSEAVRAGRVGAGLRVLDASWYPPQERNARQEFRERHIPGASFFDIEECRDKSSPYDFMLPSEAHFADYVGRLGVGNDTHVVVYDGDQLGTFYAPRAWWMFRVFGHREVSVLNGGFKNWVKEGHPVTAELSQPTPAVFKAKLDKTLLKTFEEMMENVGSKKFQVVDSRPAGRFQGTELDQDHLHTQRDLPACRNHRGTTSGTMDQVREAITKSPTSPRLDVAQSDSVPSNNASVEPEEEKKERLPAGLSPTRQRTTSHKTPSRVSCKVSKSSAAQGTTKKNSTHIKSKNHHSRRLEEEEEDTSATKDPRMRLQQRGRNSISSQSASSRQREAENTKSMPTGKELVEGRQQTPRSKMPGSLTKARCEKTKETNESLTAVAPDRKAEWKEPLEKKNSVTRDNSKNKFASVDEFASNEEERRSLCLTALIMGQKRLSDRTGMLKRKLESFGDFNELGFNLRSNIFQGGPLECRSLMKDSYTPDVIQKSIRDPRNWHGRRIDDLGRWHQKNALNLSLQKALENKYGKKKAQP</sequence>
<comment type="subcellular location">
    <subcellularLocation>
        <location evidence="1">Mitochondrion matrix</location>
    </subcellularLocation>
</comment>
<comment type="subunit">
    <text evidence="2">Monomer.</text>
</comment>
<name>A0A8C2TPC4_COTJA</name>
<dbReference type="CDD" id="cd01448">
    <property type="entry name" value="TST_Repeat_1"/>
    <property type="match status" value="1"/>
</dbReference>
<dbReference type="Gene3D" id="3.40.250.10">
    <property type="entry name" value="Rhodanese-like domain"/>
    <property type="match status" value="1"/>
</dbReference>
<organism evidence="13 14">
    <name type="scientific">Coturnix japonica</name>
    <name type="common">Japanese quail</name>
    <name type="synonym">Coturnix coturnix japonica</name>
    <dbReference type="NCBI Taxonomy" id="93934"/>
    <lineage>
        <taxon>Eukaryota</taxon>
        <taxon>Metazoa</taxon>
        <taxon>Chordata</taxon>
        <taxon>Craniata</taxon>
        <taxon>Vertebrata</taxon>
        <taxon>Euteleostomi</taxon>
        <taxon>Archelosauria</taxon>
        <taxon>Archosauria</taxon>
        <taxon>Dinosauria</taxon>
        <taxon>Saurischia</taxon>
        <taxon>Theropoda</taxon>
        <taxon>Coelurosauria</taxon>
        <taxon>Aves</taxon>
        <taxon>Neognathae</taxon>
        <taxon>Galloanserae</taxon>
        <taxon>Galliformes</taxon>
        <taxon>Phasianidae</taxon>
        <taxon>Perdicinae</taxon>
        <taxon>Coturnix</taxon>
    </lineage>
</organism>
<feature type="domain" description="Rhodanese" evidence="12">
    <location>
        <begin position="25"/>
        <end position="143"/>
    </location>
</feature>